<dbReference type="InterPro" id="IPR052534">
    <property type="entry name" value="Extracell_DNA_Util/SecSys_Comp"/>
</dbReference>
<dbReference type="PANTHER" id="PTHR40278:SF2">
    <property type="entry name" value="TYPE IV PILUS INNER MEMBRANE COMPONENT PILN"/>
    <property type="match status" value="1"/>
</dbReference>
<protein>
    <submittedName>
        <fullName evidence="3">Type IV pilus assembly protein PilN</fullName>
    </submittedName>
</protein>
<feature type="region of interest" description="Disordered" evidence="1">
    <location>
        <begin position="153"/>
        <end position="187"/>
    </location>
</feature>
<evidence type="ECO:0000313" key="3">
    <source>
        <dbReference type="EMBL" id="SES30470.1"/>
    </source>
</evidence>
<evidence type="ECO:0000313" key="4">
    <source>
        <dbReference type="Proteomes" id="UP000198505"/>
    </source>
</evidence>
<dbReference type="GO" id="GO:0043683">
    <property type="term" value="P:type IV pilus assembly"/>
    <property type="evidence" value="ECO:0007669"/>
    <property type="project" value="TreeGrafter"/>
</dbReference>
<evidence type="ECO:0000256" key="2">
    <source>
        <dbReference type="SAM" id="Phobius"/>
    </source>
</evidence>
<feature type="transmembrane region" description="Helical" evidence="2">
    <location>
        <begin position="21"/>
        <end position="41"/>
    </location>
</feature>
<dbReference type="PANTHER" id="PTHR40278">
    <property type="entry name" value="DNA UTILIZATION PROTEIN HOFN"/>
    <property type="match status" value="1"/>
</dbReference>
<dbReference type="AlphaFoldDB" id="A0A1H9W970"/>
<dbReference type="Pfam" id="PF05137">
    <property type="entry name" value="PilN"/>
    <property type="match status" value="1"/>
</dbReference>
<keyword evidence="2" id="KW-0812">Transmembrane</keyword>
<dbReference type="EMBL" id="FOGS01000013">
    <property type="protein sequence ID" value="SES30470.1"/>
    <property type="molecule type" value="Genomic_DNA"/>
</dbReference>
<accession>A0A1H9W970</accession>
<dbReference type="GO" id="GO:0043107">
    <property type="term" value="P:type IV pilus-dependent motility"/>
    <property type="evidence" value="ECO:0007669"/>
    <property type="project" value="TreeGrafter"/>
</dbReference>
<dbReference type="Proteomes" id="UP000198505">
    <property type="component" value="Unassembled WGS sequence"/>
</dbReference>
<sequence>MSITINLLPWREEQRERRTRRFYYFMVLMLLLGVALGWGIAKFYSMQLAAQQQRNAFIETQARELTEDIGNLEGYKADALRLGEQLVLFQTLQTQRASTVELFNALASSVASGVVYRQVSRTGAQVSIEGSAASERQVSEQLRRVADSGALGVPSLSEVESDAEGGGRQFRFDVEQPSLSMSAEEQP</sequence>
<feature type="compositionally biased region" description="Polar residues" evidence="1">
    <location>
        <begin position="177"/>
        <end position="187"/>
    </location>
</feature>
<gene>
    <name evidence="3" type="ORF">SAMN04487958_11341</name>
</gene>
<reference evidence="4" key="1">
    <citation type="submission" date="2016-10" db="EMBL/GenBank/DDBJ databases">
        <authorList>
            <person name="Varghese N."/>
            <person name="Submissions S."/>
        </authorList>
    </citation>
    <scope>NUCLEOTIDE SEQUENCE [LARGE SCALE GENOMIC DNA]</scope>
    <source>
        <strain evidence="4">CGMCC 1.6495</strain>
    </source>
</reference>
<keyword evidence="2" id="KW-0472">Membrane</keyword>
<name>A0A1H9W970_9GAMM</name>
<keyword evidence="2" id="KW-1133">Transmembrane helix</keyword>
<keyword evidence="4" id="KW-1185">Reference proteome</keyword>
<dbReference type="InterPro" id="IPR007813">
    <property type="entry name" value="PilN"/>
</dbReference>
<dbReference type="RefSeq" id="WP_092829650.1">
    <property type="nucleotide sequence ID" value="NZ_FOGS01000013.1"/>
</dbReference>
<organism evidence="3 4">
    <name type="scientific">Vreelandella subterranea</name>
    <dbReference type="NCBI Taxonomy" id="416874"/>
    <lineage>
        <taxon>Bacteria</taxon>
        <taxon>Pseudomonadati</taxon>
        <taxon>Pseudomonadota</taxon>
        <taxon>Gammaproteobacteria</taxon>
        <taxon>Oceanospirillales</taxon>
        <taxon>Halomonadaceae</taxon>
        <taxon>Vreelandella</taxon>
    </lineage>
</organism>
<dbReference type="STRING" id="416874.SAMN04487958_11341"/>
<evidence type="ECO:0000256" key="1">
    <source>
        <dbReference type="SAM" id="MobiDB-lite"/>
    </source>
</evidence>
<proteinExistence type="predicted"/>